<reference evidence="14 16" key="2">
    <citation type="journal article" date="2013" name="Nature">
        <title>Insights into bilaterian evolution from three spiralian genomes.</title>
        <authorList>
            <person name="Simakov O."/>
            <person name="Marletaz F."/>
            <person name="Cho S.J."/>
            <person name="Edsinger-Gonzales E."/>
            <person name="Havlak P."/>
            <person name="Hellsten U."/>
            <person name="Kuo D.H."/>
            <person name="Larsson T."/>
            <person name="Lv J."/>
            <person name="Arendt D."/>
            <person name="Savage R."/>
            <person name="Osoegawa K."/>
            <person name="de Jong P."/>
            <person name="Grimwood J."/>
            <person name="Chapman J.A."/>
            <person name="Shapiro H."/>
            <person name="Aerts A."/>
            <person name="Otillar R.P."/>
            <person name="Terry A.Y."/>
            <person name="Boore J.L."/>
            <person name="Grigoriev I.V."/>
            <person name="Lindberg D.R."/>
            <person name="Seaver E.C."/>
            <person name="Weisblat D.A."/>
            <person name="Putnam N.H."/>
            <person name="Rokhsar D.S."/>
        </authorList>
    </citation>
    <scope>NUCLEOTIDE SEQUENCE</scope>
</reference>
<comment type="pathway">
    <text evidence="3">Carbohydrate biosynthesis; gluconeogenesis.</text>
</comment>
<dbReference type="EC" id="4.3.1.17" evidence="5"/>
<name>T1EDV2_HELRO</name>
<dbReference type="eggNOG" id="KOG1250">
    <property type="taxonomic scope" value="Eukaryota"/>
</dbReference>
<evidence type="ECO:0000256" key="9">
    <source>
        <dbReference type="ARBA" id="ARBA00023239"/>
    </source>
</evidence>
<evidence type="ECO:0000313" key="15">
    <source>
        <dbReference type="EnsemblMetazoa" id="HelroP105471"/>
    </source>
</evidence>
<accession>T1EDV2</accession>
<evidence type="ECO:0000313" key="16">
    <source>
        <dbReference type="Proteomes" id="UP000015101"/>
    </source>
</evidence>
<evidence type="ECO:0000256" key="2">
    <source>
        <dbReference type="ARBA" id="ARBA00004496"/>
    </source>
</evidence>
<dbReference type="OMA" id="DGWVNIH"/>
<feature type="domain" description="Tryptophan synthase beta chain-like PALP" evidence="13">
    <location>
        <begin position="26"/>
        <end position="325"/>
    </location>
</feature>
<evidence type="ECO:0000256" key="1">
    <source>
        <dbReference type="ARBA" id="ARBA00001933"/>
    </source>
</evidence>
<dbReference type="AlphaFoldDB" id="T1EDV2"/>
<gene>
    <name evidence="15" type="primary">20194754</name>
    <name evidence="14" type="ORF">HELRODRAFT_105471</name>
</gene>
<evidence type="ECO:0000259" key="13">
    <source>
        <dbReference type="Pfam" id="PF00291"/>
    </source>
</evidence>
<evidence type="ECO:0000256" key="10">
    <source>
        <dbReference type="ARBA" id="ARBA00041766"/>
    </source>
</evidence>
<dbReference type="SUPFAM" id="SSF53686">
    <property type="entry name" value="Tryptophan synthase beta subunit-like PLP-dependent enzymes"/>
    <property type="match status" value="1"/>
</dbReference>
<evidence type="ECO:0000313" key="14">
    <source>
        <dbReference type="EMBL" id="ESO12670.1"/>
    </source>
</evidence>
<dbReference type="GO" id="GO:0005737">
    <property type="term" value="C:cytoplasm"/>
    <property type="evidence" value="ECO:0007669"/>
    <property type="project" value="UniProtKB-SubCell"/>
</dbReference>
<dbReference type="HOGENOM" id="CLU_021152_3_0_1"/>
<dbReference type="InterPro" id="IPR001926">
    <property type="entry name" value="TrpB-like_PALP"/>
</dbReference>
<dbReference type="GeneID" id="20194754"/>
<dbReference type="InterPro" id="IPR050147">
    <property type="entry name" value="Ser/Thr_Dehydratase"/>
</dbReference>
<dbReference type="GO" id="GO:0030170">
    <property type="term" value="F:pyridoxal phosphate binding"/>
    <property type="evidence" value="ECO:0007669"/>
    <property type="project" value="InterPro"/>
</dbReference>
<protein>
    <recommendedName>
        <fullName evidence="5">L-serine ammonia-lyase</fullName>
        <ecNumber evidence="5">4.3.1.17</ecNumber>
    </recommendedName>
    <alternativeName>
        <fullName evidence="10">L-serine deaminase</fullName>
    </alternativeName>
    <alternativeName>
        <fullName evidence="11">L-threonine dehydratase</fullName>
    </alternativeName>
</protein>
<comment type="cofactor">
    <cofactor evidence="1">
        <name>pyridoxal 5'-phosphate</name>
        <dbReference type="ChEBI" id="CHEBI:597326"/>
    </cofactor>
</comment>
<keyword evidence="16" id="KW-1185">Reference proteome</keyword>
<dbReference type="PANTHER" id="PTHR48078:SF2">
    <property type="entry name" value="CATABOLIC L-SERINE_THREONINE DEHYDRATASE"/>
    <property type="match status" value="1"/>
</dbReference>
<keyword evidence="8" id="KW-0663">Pyridoxal phosphate</keyword>
<evidence type="ECO:0000256" key="4">
    <source>
        <dbReference type="ARBA" id="ARBA00010869"/>
    </source>
</evidence>
<dbReference type="Gene3D" id="3.40.50.1100">
    <property type="match status" value="2"/>
</dbReference>
<evidence type="ECO:0000256" key="6">
    <source>
        <dbReference type="ARBA" id="ARBA00022432"/>
    </source>
</evidence>
<keyword evidence="9" id="KW-0456">Lyase</keyword>
<keyword evidence="6" id="KW-0312">Gluconeogenesis</keyword>
<dbReference type="PANTHER" id="PTHR48078">
    <property type="entry name" value="THREONINE DEHYDRATASE, MITOCHONDRIAL-RELATED"/>
    <property type="match status" value="1"/>
</dbReference>
<dbReference type="InParanoid" id="T1EDV2"/>
<evidence type="ECO:0000256" key="3">
    <source>
        <dbReference type="ARBA" id="ARBA00004742"/>
    </source>
</evidence>
<dbReference type="Pfam" id="PF00291">
    <property type="entry name" value="PALP"/>
    <property type="match status" value="1"/>
</dbReference>
<comment type="subcellular location">
    <subcellularLocation>
        <location evidence="2">Cytoplasm</location>
    </subcellularLocation>
</comment>
<organism evidence="15 16">
    <name type="scientific">Helobdella robusta</name>
    <name type="common">Californian leech</name>
    <dbReference type="NCBI Taxonomy" id="6412"/>
    <lineage>
        <taxon>Eukaryota</taxon>
        <taxon>Metazoa</taxon>
        <taxon>Spiralia</taxon>
        <taxon>Lophotrochozoa</taxon>
        <taxon>Annelida</taxon>
        <taxon>Clitellata</taxon>
        <taxon>Hirudinea</taxon>
        <taxon>Rhynchobdellida</taxon>
        <taxon>Glossiphoniidae</taxon>
        <taxon>Helobdella</taxon>
    </lineage>
</organism>
<dbReference type="GO" id="GO:0006094">
    <property type="term" value="P:gluconeogenesis"/>
    <property type="evidence" value="ECO:0007669"/>
    <property type="project" value="UniProtKB-KW"/>
</dbReference>
<dbReference type="GO" id="GO:0006565">
    <property type="term" value="P:L-serine catabolic process"/>
    <property type="evidence" value="ECO:0000318"/>
    <property type="project" value="GO_Central"/>
</dbReference>
<evidence type="ECO:0000256" key="5">
    <source>
        <dbReference type="ARBA" id="ARBA00012093"/>
    </source>
</evidence>
<comment type="similarity">
    <text evidence="4">Belongs to the serine/threonine dehydratase family.</text>
</comment>
<proteinExistence type="inferred from homology"/>
<dbReference type="FunFam" id="3.40.50.1100:FF:000040">
    <property type="entry name" value="L-serine dehydratase, putative"/>
    <property type="match status" value="1"/>
</dbReference>
<dbReference type="InterPro" id="IPR000634">
    <property type="entry name" value="Ser/Thr_deHydtase_PyrdxlP-BS"/>
</dbReference>
<sequence>MINVRESSRRASTRVIENKKMNSFTIQTPCIESVKLANIVEDANECNVYLKLENIQPTGSFKIRGISNMILKELERGKVRLVASSGGNAGLAAAYVTKKLNVPLDLYIPINTKKEMLERLRAEGANVILHGKVWDEADEEARKELRDPSVGYISPFDHPDIWEGHSSLIMEASEQMSKKPDLVILSVGGGGLLLGVSRGMEAVGWNDVPILAMETVGADCLHQALLAGKLIKLRSITSIASSLGALMVAEEVLKISKQRKIISKVVTDEECVEAVCRFLDDHCMLVEPSCGASLAAIYAGIVSGMLPQFKSNARKLKNILVIVCGGVNINLNQLNMWKTQFSL</sequence>
<dbReference type="Proteomes" id="UP000015101">
    <property type="component" value="Unassembled WGS sequence"/>
</dbReference>
<evidence type="ECO:0000256" key="7">
    <source>
        <dbReference type="ARBA" id="ARBA00022490"/>
    </source>
</evidence>
<dbReference type="KEGG" id="hro:HELRODRAFT_105471"/>
<dbReference type="RefSeq" id="XP_009009390.1">
    <property type="nucleotide sequence ID" value="XM_009011142.1"/>
</dbReference>
<comment type="catalytic activity">
    <reaction evidence="12">
        <text>L-serine = pyruvate + NH4(+)</text>
        <dbReference type="Rhea" id="RHEA:19169"/>
        <dbReference type="ChEBI" id="CHEBI:15361"/>
        <dbReference type="ChEBI" id="CHEBI:28938"/>
        <dbReference type="ChEBI" id="CHEBI:33384"/>
        <dbReference type="EC" id="4.3.1.17"/>
    </reaction>
</comment>
<dbReference type="EMBL" id="KB095811">
    <property type="protein sequence ID" value="ESO12670.1"/>
    <property type="molecule type" value="Genomic_DNA"/>
</dbReference>
<evidence type="ECO:0000256" key="8">
    <source>
        <dbReference type="ARBA" id="ARBA00022898"/>
    </source>
</evidence>
<evidence type="ECO:0000256" key="12">
    <source>
        <dbReference type="ARBA" id="ARBA00049406"/>
    </source>
</evidence>
<dbReference type="GO" id="GO:0004794">
    <property type="term" value="F:threonine deaminase activity"/>
    <property type="evidence" value="ECO:0007669"/>
    <property type="project" value="UniProtKB-ARBA"/>
</dbReference>
<dbReference type="GO" id="GO:0003941">
    <property type="term" value="F:L-serine ammonia-lyase activity"/>
    <property type="evidence" value="ECO:0000318"/>
    <property type="project" value="GO_Central"/>
</dbReference>
<reference evidence="16" key="1">
    <citation type="submission" date="2012-12" db="EMBL/GenBank/DDBJ databases">
        <authorList>
            <person name="Hellsten U."/>
            <person name="Grimwood J."/>
            <person name="Chapman J.A."/>
            <person name="Shapiro H."/>
            <person name="Aerts A."/>
            <person name="Otillar R.P."/>
            <person name="Terry A.Y."/>
            <person name="Boore J.L."/>
            <person name="Simakov O."/>
            <person name="Marletaz F."/>
            <person name="Cho S.-J."/>
            <person name="Edsinger-Gonzales E."/>
            <person name="Havlak P."/>
            <person name="Kuo D.-H."/>
            <person name="Larsson T."/>
            <person name="Lv J."/>
            <person name="Arendt D."/>
            <person name="Savage R."/>
            <person name="Osoegawa K."/>
            <person name="de Jong P."/>
            <person name="Lindberg D.R."/>
            <person name="Seaver E.C."/>
            <person name="Weisblat D.A."/>
            <person name="Putnam N.H."/>
            <person name="Grigoriev I.V."/>
            <person name="Rokhsar D.S."/>
        </authorList>
    </citation>
    <scope>NUCLEOTIDE SEQUENCE</scope>
</reference>
<reference evidence="15" key="3">
    <citation type="submission" date="2015-06" db="UniProtKB">
        <authorList>
            <consortium name="EnsemblMetazoa"/>
        </authorList>
    </citation>
    <scope>IDENTIFICATION</scope>
</reference>
<dbReference type="PROSITE" id="PS00165">
    <property type="entry name" value="DEHYDRATASE_SER_THR"/>
    <property type="match status" value="1"/>
</dbReference>
<dbReference type="CTD" id="20194754"/>
<evidence type="ECO:0000256" key="11">
    <source>
        <dbReference type="ARBA" id="ARBA00042605"/>
    </source>
</evidence>
<dbReference type="STRING" id="6412.T1EDV2"/>
<dbReference type="InterPro" id="IPR036052">
    <property type="entry name" value="TrpB-like_PALP_sf"/>
</dbReference>
<keyword evidence="7" id="KW-0963">Cytoplasm</keyword>
<dbReference type="OrthoDB" id="7773036at2759"/>
<dbReference type="EnsemblMetazoa" id="HelroT105471">
    <property type="protein sequence ID" value="HelroP105471"/>
    <property type="gene ID" value="HelroG105471"/>
</dbReference>
<dbReference type="EMBL" id="AMQM01000213">
    <property type="status" value="NOT_ANNOTATED_CDS"/>
    <property type="molecule type" value="Genomic_DNA"/>
</dbReference>